<protein>
    <submittedName>
        <fullName evidence="2">Catechol 2,3-dioxygenase-like lactoylglutathione lyase family enzyme</fullName>
    </submittedName>
</protein>
<dbReference type="Proteomes" id="UP000247555">
    <property type="component" value="Unassembled WGS sequence"/>
</dbReference>
<dbReference type="GO" id="GO:0051213">
    <property type="term" value="F:dioxygenase activity"/>
    <property type="evidence" value="ECO:0007669"/>
    <property type="project" value="UniProtKB-KW"/>
</dbReference>
<dbReference type="SUPFAM" id="SSF54593">
    <property type="entry name" value="Glyoxalase/Bleomycin resistance protein/Dihydroxybiphenyl dioxygenase"/>
    <property type="match status" value="1"/>
</dbReference>
<dbReference type="PANTHER" id="PTHR35006">
    <property type="entry name" value="GLYOXALASE FAMILY PROTEIN (AFU_ORTHOLOGUE AFUA_5G14830)"/>
    <property type="match status" value="1"/>
</dbReference>
<dbReference type="PROSITE" id="PS51819">
    <property type="entry name" value="VOC"/>
    <property type="match status" value="1"/>
</dbReference>
<dbReference type="CDD" id="cd07262">
    <property type="entry name" value="VOC_like"/>
    <property type="match status" value="1"/>
</dbReference>
<gene>
    <name evidence="2" type="ORF">DFR34_101128</name>
</gene>
<dbReference type="AlphaFoldDB" id="A0A318KWE4"/>
<sequence>MQLLDHVSLSVPDLARARPFYHAIFNALGAEVVYDHADAIGYGERCDRSQPGHSYLTVRASAAPLSADPGRHWCFKAASHAQVRAFHAAALAHGGEDDGPPGLRPHYHADYYAAFVRDPFGNRLEAVCHGDAQQALSR</sequence>
<proteinExistence type="predicted"/>
<dbReference type="OrthoDB" id="9800438at2"/>
<dbReference type="InterPro" id="IPR004360">
    <property type="entry name" value="Glyas_Fos-R_dOase_dom"/>
</dbReference>
<accession>A0A318KWE4</accession>
<dbReference type="RefSeq" id="WP_110389216.1">
    <property type="nucleotide sequence ID" value="NZ_QJKI01000001.1"/>
</dbReference>
<dbReference type="Pfam" id="PF00903">
    <property type="entry name" value="Glyoxalase"/>
    <property type="match status" value="1"/>
</dbReference>
<organism evidence="2 3">
    <name type="scientific">Rivihabitans pingtungensis</name>
    <dbReference type="NCBI Taxonomy" id="1054498"/>
    <lineage>
        <taxon>Bacteria</taxon>
        <taxon>Pseudomonadati</taxon>
        <taxon>Pseudomonadota</taxon>
        <taxon>Betaproteobacteria</taxon>
        <taxon>Neisseriales</taxon>
        <taxon>Aquaspirillaceae</taxon>
        <taxon>Rivihabitans</taxon>
    </lineage>
</organism>
<dbReference type="InterPro" id="IPR037523">
    <property type="entry name" value="VOC_core"/>
</dbReference>
<dbReference type="EMBL" id="QJKI01000001">
    <property type="protein sequence ID" value="PXX81899.1"/>
    <property type="molecule type" value="Genomic_DNA"/>
</dbReference>
<evidence type="ECO:0000313" key="3">
    <source>
        <dbReference type="Proteomes" id="UP000247555"/>
    </source>
</evidence>
<keyword evidence="3" id="KW-1185">Reference proteome</keyword>
<dbReference type="PANTHER" id="PTHR35006:SF4">
    <property type="entry name" value="BLR7706 PROTEIN"/>
    <property type="match status" value="1"/>
</dbReference>
<name>A0A318KWE4_9NEIS</name>
<keyword evidence="2" id="KW-0456">Lyase</keyword>
<comment type="caution">
    <text evidence="2">The sequence shown here is derived from an EMBL/GenBank/DDBJ whole genome shotgun (WGS) entry which is preliminary data.</text>
</comment>
<evidence type="ECO:0000313" key="2">
    <source>
        <dbReference type="EMBL" id="PXX81899.1"/>
    </source>
</evidence>
<dbReference type="GO" id="GO:0016829">
    <property type="term" value="F:lyase activity"/>
    <property type="evidence" value="ECO:0007669"/>
    <property type="project" value="UniProtKB-KW"/>
</dbReference>
<dbReference type="Gene3D" id="3.10.180.10">
    <property type="entry name" value="2,3-Dihydroxybiphenyl 1,2-Dioxygenase, domain 1"/>
    <property type="match status" value="1"/>
</dbReference>
<evidence type="ECO:0000259" key="1">
    <source>
        <dbReference type="PROSITE" id="PS51819"/>
    </source>
</evidence>
<keyword evidence="2" id="KW-0223">Dioxygenase</keyword>
<feature type="domain" description="VOC" evidence="1">
    <location>
        <begin position="3"/>
        <end position="129"/>
    </location>
</feature>
<keyword evidence="2" id="KW-0560">Oxidoreductase</keyword>
<dbReference type="InterPro" id="IPR029068">
    <property type="entry name" value="Glyas_Bleomycin-R_OHBP_Dase"/>
</dbReference>
<reference evidence="2 3" key="1">
    <citation type="submission" date="2018-05" db="EMBL/GenBank/DDBJ databases">
        <title>Genomic Encyclopedia of Type Strains, Phase IV (KMG-IV): sequencing the most valuable type-strain genomes for metagenomic binning, comparative biology and taxonomic classification.</title>
        <authorList>
            <person name="Goeker M."/>
        </authorList>
    </citation>
    <scope>NUCLEOTIDE SEQUENCE [LARGE SCALE GENOMIC DNA]</scope>
    <source>
        <strain evidence="2 3">DSM 29661</strain>
    </source>
</reference>